<dbReference type="STRING" id="13706.A0A1X2HMS7"/>
<evidence type="ECO:0000256" key="5">
    <source>
        <dbReference type="RuleBase" id="RU000461"/>
    </source>
</evidence>
<keyword evidence="4 5" id="KW-0349">Heme</keyword>
<evidence type="ECO:0000313" key="6">
    <source>
        <dbReference type="EMBL" id="ORZ00713.1"/>
    </source>
</evidence>
<evidence type="ECO:0000256" key="3">
    <source>
        <dbReference type="ARBA" id="ARBA00023004"/>
    </source>
</evidence>
<comment type="similarity">
    <text evidence="5">Belongs to the cytochrome P450 family.</text>
</comment>
<dbReference type="InterPro" id="IPR001128">
    <property type="entry name" value="Cyt_P450"/>
</dbReference>
<comment type="cofactor">
    <cofactor evidence="4">
        <name>heme</name>
        <dbReference type="ChEBI" id="CHEBI:30413"/>
    </cofactor>
</comment>
<name>A0A1X2HMS7_SYNRA</name>
<organism evidence="6 7">
    <name type="scientific">Syncephalastrum racemosum</name>
    <name type="common">Filamentous fungus</name>
    <dbReference type="NCBI Taxonomy" id="13706"/>
    <lineage>
        <taxon>Eukaryota</taxon>
        <taxon>Fungi</taxon>
        <taxon>Fungi incertae sedis</taxon>
        <taxon>Mucoromycota</taxon>
        <taxon>Mucoromycotina</taxon>
        <taxon>Mucoromycetes</taxon>
        <taxon>Mucorales</taxon>
        <taxon>Syncephalastraceae</taxon>
        <taxon>Syncephalastrum</taxon>
    </lineage>
</organism>
<evidence type="ECO:0000256" key="1">
    <source>
        <dbReference type="ARBA" id="ARBA00022723"/>
    </source>
</evidence>
<protein>
    <submittedName>
        <fullName evidence="6">Cytochrome P450</fullName>
    </submittedName>
</protein>
<dbReference type="GO" id="GO:0004497">
    <property type="term" value="F:monooxygenase activity"/>
    <property type="evidence" value="ECO:0007669"/>
    <property type="project" value="UniProtKB-KW"/>
</dbReference>
<dbReference type="PROSITE" id="PS00086">
    <property type="entry name" value="CYTOCHROME_P450"/>
    <property type="match status" value="1"/>
</dbReference>
<dbReference type="InterPro" id="IPR050364">
    <property type="entry name" value="Cytochrome_P450_fung"/>
</dbReference>
<dbReference type="PRINTS" id="PR00463">
    <property type="entry name" value="EP450I"/>
</dbReference>
<reference evidence="6 7" key="1">
    <citation type="submission" date="2016-07" db="EMBL/GenBank/DDBJ databases">
        <title>Pervasive Adenine N6-methylation of Active Genes in Fungi.</title>
        <authorList>
            <consortium name="DOE Joint Genome Institute"/>
            <person name="Mondo S.J."/>
            <person name="Dannebaum R.O."/>
            <person name="Kuo R.C."/>
            <person name="Labutti K."/>
            <person name="Haridas S."/>
            <person name="Kuo A."/>
            <person name="Salamov A."/>
            <person name="Ahrendt S.R."/>
            <person name="Lipzen A."/>
            <person name="Sullivan W."/>
            <person name="Andreopoulos W.B."/>
            <person name="Clum A."/>
            <person name="Lindquist E."/>
            <person name="Daum C."/>
            <person name="Ramamoorthy G.K."/>
            <person name="Gryganskyi A."/>
            <person name="Culley D."/>
            <person name="Magnuson J.K."/>
            <person name="James T.Y."/>
            <person name="O'Malley M.A."/>
            <person name="Stajich J.E."/>
            <person name="Spatafora J.W."/>
            <person name="Visel A."/>
            <person name="Grigoriev I.V."/>
        </authorList>
    </citation>
    <scope>NUCLEOTIDE SEQUENCE [LARGE SCALE GENOMIC DNA]</scope>
    <source>
        <strain evidence="6 7">NRRL 2496</strain>
    </source>
</reference>
<accession>A0A1X2HMS7</accession>
<dbReference type="AlphaFoldDB" id="A0A1X2HMS7"/>
<dbReference type="Gene3D" id="1.10.630.10">
    <property type="entry name" value="Cytochrome P450"/>
    <property type="match status" value="1"/>
</dbReference>
<dbReference type="InterPro" id="IPR017972">
    <property type="entry name" value="Cyt_P450_CS"/>
</dbReference>
<comment type="caution">
    <text evidence="6">The sequence shown here is derived from an EMBL/GenBank/DDBJ whole genome shotgun (WGS) entry which is preliminary data.</text>
</comment>
<keyword evidence="1 4" id="KW-0479">Metal-binding</keyword>
<keyword evidence="5" id="KW-0503">Monooxygenase</keyword>
<keyword evidence="3 4" id="KW-0408">Iron</keyword>
<dbReference type="GO" id="GO:0005506">
    <property type="term" value="F:iron ion binding"/>
    <property type="evidence" value="ECO:0007669"/>
    <property type="project" value="InterPro"/>
</dbReference>
<dbReference type="GO" id="GO:0020037">
    <property type="term" value="F:heme binding"/>
    <property type="evidence" value="ECO:0007669"/>
    <property type="project" value="InterPro"/>
</dbReference>
<dbReference type="PRINTS" id="PR00385">
    <property type="entry name" value="P450"/>
</dbReference>
<feature type="binding site" description="axial binding residue" evidence="4">
    <location>
        <position position="457"/>
    </location>
    <ligand>
        <name>heme</name>
        <dbReference type="ChEBI" id="CHEBI:30413"/>
    </ligand>
    <ligandPart>
        <name>Fe</name>
        <dbReference type="ChEBI" id="CHEBI:18248"/>
    </ligandPart>
</feature>
<dbReference type="InParanoid" id="A0A1X2HMS7"/>
<dbReference type="SUPFAM" id="SSF48264">
    <property type="entry name" value="Cytochrome P450"/>
    <property type="match status" value="1"/>
</dbReference>
<dbReference type="OrthoDB" id="1055148at2759"/>
<dbReference type="InterPro" id="IPR002401">
    <property type="entry name" value="Cyt_P450_E_grp-I"/>
</dbReference>
<dbReference type="PANTHER" id="PTHR46300">
    <property type="entry name" value="P450, PUTATIVE (EUROFUNG)-RELATED-RELATED"/>
    <property type="match status" value="1"/>
</dbReference>
<dbReference type="GO" id="GO:0016705">
    <property type="term" value="F:oxidoreductase activity, acting on paired donors, with incorporation or reduction of molecular oxygen"/>
    <property type="evidence" value="ECO:0007669"/>
    <property type="project" value="InterPro"/>
</dbReference>
<evidence type="ECO:0000256" key="4">
    <source>
        <dbReference type="PIRSR" id="PIRSR602401-1"/>
    </source>
</evidence>
<proteinExistence type="inferred from homology"/>
<keyword evidence="2 5" id="KW-0560">Oxidoreductase</keyword>
<dbReference type="Pfam" id="PF00067">
    <property type="entry name" value="p450"/>
    <property type="match status" value="1"/>
</dbReference>
<evidence type="ECO:0000313" key="7">
    <source>
        <dbReference type="Proteomes" id="UP000242180"/>
    </source>
</evidence>
<dbReference type="Proteomes" id="UP000242180">
    <property type="component" value="Unassembled WGS sequence"/>
</dbReference>
<dbReference type="EMBL" id="MCGN01000002">
    <property type="protein sequence ID" value="ORZ00713.1"/>
    <property type="molecule type" value="Genomic_DNA"/>
</dbReference>
<dbReference type="OMA" id="IVWASYG"/>
<sequence length="520" mass="58477">MFDYNRLFLEQKNLVLPLSVAAAASLLAIRFACSLSTKKSEKTYKNIPTAPGSLPYIGHLLSLGELPAVQFTKWHQQLGPIIQVHMGVQPWLSIGNPFIAHELFVSHGAVTSGRPRQLYTHTYYGLNGRGVVFPPPDKRWKRCRTAALTVLGPKRVDEMAATIAKEADKLVDRLLTVGSRAEGIPTTKQLQFESMNVILLACLGISASSLEDPLFSSVVDIVDRTVKLAGPENDISTFLPILSFVDWLVQRTKTFSSFIDGQRNPLFRRLIAEALHKEDDNLAKTLYHLKEEYELEDDDIMVLISDLIIAGVDTIAVTLSWTLAELVHHPEVQQKIQEEVDVFITKHGRHPTFAERDQFPYLISVQKECLRCHPPSPFGAPHTATEDLNFRGHFIKKGTVLVANLHAMHLSPEAYPDEPTRFKPDRFMQNIVPMAAAANTKIESRDIYVFGWGRRICPGIYLAESELFAIMTRIFASCDILPVIDQKTKKPIYPVLDKARDSGLVMLPLEYNVRFVKRGQ</sequence>
<evidence type="ECO:0000256" key="2">
    <source>
        <dbReference type="ARBA" id="ARBA00023002"/>
    </source>
</evidence>
<gene>
    <name evidence="6" type="ORF">BCR43DRAFT_561137</name>
</gene>
<dbReference type="InterPro" id="IPR036396">
    <property type="entry name" value="Cyt_P450_sf"/>
</dbReference>
<dbReference type="PANTHER" id="PTHR46300:SF11">
    <property type="entry name" value="OXIDOREDUCTASE, PUTATIVE-RELATED"/>
    <property type="match status" value="1"/>
</dbReference>
<keyword evidence="7" id="KW-1185">Reference proteome</keyword>